<reference evidence="1" key="1">
    <citation type="submission" date="2020-01" db="EMBL/GenBank/DDBJ databases">
        <authorList>
            <consortium name="DOE Joint Genome Institute"/>
            <person name="Haridas S."/>
            <person name="Albert R."/>
            <person name="Binder M."/>
            <person name="Bloem J."/>
            <person name="Labutti K."/>
            <person name="Salamov A."/>
            <person name="Andreopoulos B."/>
            <person name="Baker S.E."/>
            <person name="Barry K."/>
            <person name="Bills G."/>
            <person name="Bluhm B.H."/>
            <person name="Cannon C."/>
            <person name="Castanera R."/>
            <person name="Culley D.E."/>
            <person name="Daum C."/>
            <person name="Ezra D."/>
            <person name="Gonzalez J.B."/>
            <person name="Henrissat B."/>
            <person name="Kuo A."/>
            <person name="Liang C."/>
            <person name="Lipzen A."/>
            <person name="Lutzoni F."/>
            <person name="Magnuson J."/>
            <person name="Mondo S."/>
            <person name="Nolan M."/>
            <person name="Ohm R."/>
            <person name="Pangilinan J."/>
            <person name="Park H.-J."/>
            <person name="Ramirez L."/>
            <person name="Alfaro M."/>
            <person name="Sun H."/>
            <person name="Tritt A."/>
            <person name="Yoshinaga Y."/>
            <person name="Zwiers L.-H."/>
            <person name="Turgeon B.G."/>
            <person name="Goodwin S.B."/>
            <person name="Spatafora J.W."/>
            <person name="Crous P.W."/>
            <person name="Grigoriev I.V."/>
        </authorList>
    </citation>
    <scope>NUCLEOTIDE SEQUENCE</scope>
    <source>
        <strain evidence="1">IPT5</strain>
    </source>
</reference>
<keyword evidence="2" id="KW-1185">Reference proteome</keyword>
<name>A0A6A7ATW2_9PLEO</name>
<dbReference type="Proteomes" id="UP000799423">
    <property type="component" value="Unassembled WGS sequence"/>
</dbReference>
<sequence>MRAVFIGFGNKCRKHARPYPLSLTWKALRNFWDTARIWAHEYGLSRFCCNTPKLVLVSTSGAQLLIRCVMCRDMTPMLYCFSS</sequence>
<protein>
    <submittedName>
        <fullName evidence="1">Uncharacterized protein</fullName>
    </submittedName>
</protein>
<dbReference type="AlphaFoldDB" id="A0A6A7ATW2"/>
<proteinExistence type="predicted"/>
<organism evidence="1 2">
    <name type="scientific">Plenodomus tracheiphilus IPT5</name>
    <dbReference type="NCBI Taxonomy" id="1408161"/>
    <lineage>
        <taxon>Eukaryota</taxon>
        <taxon>Fungi</taxon>
        <taxon>Dikarya</taxon>
        <taxon>Ascomycota</taxon>
        <taxon>Pezizomycotina</taxon>
        <taxon>Dothideomycetes</taxon>
        <taxon>Pleosporomycetidae</taxon>
        <taxon>Pleosporales</taxon>
        <taxon>Pleosporineae</taxon>
        <taxon>Leptosphaeriaceae</taxon>
        <taxon>Plenodomus</taxon>
    </lineage>
</organism>
<evidence type="ECO:0000313" key="2">
    <source>
        <dbReference type="Proteomes" id="UP000799423"/>
    </source>
</evidence>
<dbReference type="EMBL" id="MU006334">
    <property type="protein sequence ID" value="KAF2846503.1"/>
    <property type="molecule type" value="Genomic_DNA"/>
</dbReference>
<accession>A0A6A7ATW2</accession>
<gene>
    <name evidence="1" type="ORF">T440DRAFT_226706</name>
</gene>
<evidence type="ECO:0000313" key="1">
    <source>
        <dbReference type="EMBL" id="KAF2846503.1"/>
    </source>
</evidence>